<gene>
    <name evidence="1" type="ORF">GCM10007388_49180</name>
</gene>
<comment type="caution">
    <text evidence="1">The sequence shown here is derived from an EMBL/GenBank/DDBJ whole genome shotgun (WGS) entry which is preliminary data.</text>
</comment>
<dbReference type="RefSeq" id="WP_166793386.1">
    <property type="nucleotide sequence ID" value="NZ_BMWW01000014.1"/>
</dbReference>
<evidence type="ECO:0000313" key="2">
    <source>
        <dbReference type="Proteomes" id="UP000619512"/>
    </source>
</evidence>
<dbReference type="Proteomes" id="UP000619512">
    <property type="component" value="Unassembled WGS sequence"/>
</dbReference>
<dbReference type="EMBL" id="BMWW01000014">
    <property type="protein sequence ID" value="GGZ09882.1"/>
    <property type="molecule type" value="Genomic_DNA"/>
</dbReference>
<protein>
    <submittedName>
        <fullName evidence="1">Uncharacterized protein</fullName>
    </submittedName>
</protein>
<dbReference type="AlphaFoldDB" id="A0AA87YBP6"/>
<proteinExistence type="predicted"/>
<reference evidence="1" key="2">
    <citation type="submission" date="2022-12" db="EMBL/GenBank/DDBJ databases">
        <authorList>
            <person name="Sun Q."/>
            <person name="Kim S."/>
        </authorList>
    </citation>
    <scope>NUCLEOTIDE SEQUENCE</scope>
    <source>
        <strain evidence="1">KCTC 12344</strain>
    </source>
</reference>
<accession>A0AA87YBP6</accession>
<evidence type="ECO:0000313" key="1">
    <source>
        <dbReference type="EMBL" id="GGZ09882.1"/>
    </source>
</evidence>
<reference evidence="1" key="1">
    <citation type="journal article" date="2014" name="Int. J. Syst. Evol. Microbiol.">
        <title>Complete genome sequence of Corynebacterium casei LMG S-19264T (=DSM 44701T), isolated from a smear-ripened cheese.</title>
        <authorList>
            <consortium name="US DOE Joint Genome Institute (JGI-PGF)"/>
            <person name="Walter F."/>
            <person name="Albersmeier A."/>
            <person name="Kalinowski J."/>
            <person name="Ruckert C."/>
        </authorList>
    </citation>
    <scope>NUCLEOTIDE SEQUENCE</scope>
    <source>
        <strain evidence="1">KCTC 12344</strain>
    </source>
</reference>
<name>A0AA87YBP6_9BURK</name>
<sequence length="49" mass="5124">MIEFGLRVNVLAADRNFLRARGYVAEAQGVGTRSVASLLSDLQSAATAG</sequence>
<organism evidence="1 2">
    <name type="scientific">Pseudoduganella plicata</name>
    <dbReference type="NCBI Taxonomy" id="321984"/>
    <lineage>
        <taxon>Bacteria</taxon>
        <taxon>Pseudomonadati</taxon>
        <taxon>Pseudomonadota</taxon>
        <taxon>Betaproteobacteria</taxon>
        <taxon>Burkholderiales</taxon>
        <taxon>Oxalobacteraceae</taxon>
        <taxon>Telluria group</taxon>
        <taxon>Pseudoduganella</taxon>
    </lineage>
</organism>